<dbReference type="PANTHER" id="PTHR43547:SF2">
    <property type="entry name" value="HYBRID SIGNAL TRANSDUCTION HISTIDINE KINASE C"/>
    <property type="match status" value="1"/>
</dbReference>
<dbReference type="SMART" id="SM00065">
    <property type="entry name" value="GAF"/>
    <property type="match status" value="1"/>
</dbReference>
<dbReference type="PANTHER" id="PTHR43547">
    <property type="entry name" value="TWO-COMPONENT HISTIDINE KINASE"/>
    <property type="match status" value="1"/>
</dbReference>
<dbReference type="Pfam" id="PF13185">
    <property type="entry name" value="GAF_2"/>
    <property type="match status" value="1"/>
</dbReference>
<evidence type="ECO:0000256" key="2">
    <source>
        <dbReference type="ARBA" id="ARBA00012438"/>
    </source>
</evidence>
<keyword evidence="3 6" id="KW-0597">Phosphoprotein</keyword>
<sequence length="729" mass="80084">MESGHQESPSVEQALALEKERRQALLAIASGAPIKASLEAVTEAVGRLIEGARACVMFTDVQHGLIKEGHSRQFPPLFIESLKGLSVDDEGGWCGAQALQKKHYVVCHRSENTGQTNAAWNAICDAHDIDVCCFHPALDGDGKGVGIVLLALPAVEPGTWECRVAEFAALAVSLAVTRIRASEDLYLEIDALARLQQLSSELVGKGELEPLLHKILAAAADISGTDKGNIQIFDPVRNALRIVVHQGLGARMVEHFRYDGWDASCGEAAARVQRLVVEDVDQLDGLEGTPGLEIIREDGIRSIQCTPLVSRDGRLLGMLNNHYRQVGGPTPEALRYIDLLARQAAELIERHQTEAELATERQRKDEFLAMLAHELRNPLAPLRNMLEVQKRANGDAGLMMGAREVMERQLLQLVRLVDDLLDVNRINRGKLELRFEPVLLESVVNHALEVCRHILDERRHRLQVLLPKSPLMLNGDAARLTQVFGNLLTNAAKYTPPGGAIRLHAEVKEDCLEVLVLDNGTGIPADQLETIFEVFTQVDRTRERSQGGLGIGLMLVKRLVEMHGGQVQAFSDGLGKGSEFVVRLPLKECASARQLPSKQAPGRPCRILIVDDSQDAAHSLAMLLSQEGHETHVACDGPGALEVGPVLRPDVILMDIGMPGMNGHEVCRRIREQEWGRRTLIIAVTGWGQDKDRRESEQAGFDAHMVKPVRMPELQNLLASGPKDVPRTR</sequence>
<dbReference type="InterPro" id="IPR003018">
    <property type="entry name" value="GAF"/>
</dbReference>
<dbReference type="PROSITE" id="PS50110">
    <property type="entry name" value="RESPONSE_REGULATORY"/>
    <property type="match status" value="1"/>
</dbReference>
<dbReference type="InterPro" id="IPR003661">
    <property type="entry name" value="HisK_dim/P_dom"/>
</dbReference>
<dbReference type="SMART" id="SM00387">
    <property type="entry name" value="HATPase_c"/>
    <property type="match status" value="1"/>
</dbReference>
<dbReference type="Gene3D" id="3.30.450.40">
    <property type="match status" value="1"/>
</dbReference>
<organism evidence="9 10">
    <name type="scientific">Comamonas brasiliensis</name>
    <dbReference type="NCBI Taxonomy" id="1812482"/>
    <lineage>
        <taxon>Bacteria</taxon>
        <taxon>Pseudomonadati</taxon>
        <taxon>Pseudomonadota</taxon>
        <taxon>Betaproteobacteria</taxon>
        <taxon>Burkholderiales</taxon>
        <taxon>Comamonadaceae</taxon>
        <taxon>Comamonas</taxon>
    </lineage>
</organism>
<evidence type="ECO:0000256" key="1">
    <source>
        <dbReference type="ARBA" id="ARBA00000085"/>
    </source>
</evidence>
<evidence type="ECO:0000256" key="5">
    <source>
        <dbReference type="ARBA" id="ARBA00022777"/>
    </source>
</evidence>
<dbReference type="SUPFAM" id="SSF55781">
    <property type="entry name" value="GAF domain-like"/>
    <property type="match status" value="1"/>
</dbReference>
<keyword evidence="10" id="KW-1185">Reference proteome</keyword>
<dbReference type="CDD" id="cd17580">
    <property type="entry name" value="REC_2_DhkD-like"/>
    <property type="match status" value="1"/>
</dbReference>
<dbReference type="Gene3D" id="3.30.565.10">
    <property type="entry name" value="Histidine kinase-like ATPase, C-terminal domain"/>
    <property type="match status" value="1"/>
</dbReference>
<dbReference type="InterPro" id="IPR001789">
    <property type="entry name" value="Sig_transdc_resp-reg_receiver"/>
</dbReference>
<dbReference type="InterPro" id="IPR004358">
    <property type="entry name" value="Sig_transdc_His_kin-like_C"/>
</dbReference>
<proteinExistence type="predicted"/>
<dbReference type="EMBL" id="JAANES010000001">
    <property type="protein sequence ID" value="MBS3018459.1"/>
    <property type="molecule type" value="Genomic_DNA"/>
</dbReference>
<dbReference type="SMART" id="SM00448">
    <property type="entry name" value="REC"/>
    <property type="match status" value="1"/>
</dbReference>
<evidence type="ECO:0000256" key="4">
    <source>
        <dbReference type="ARBA" id="ARBA00022679"/>
    </source>
</evidence>
<name>A0ABS5LQ26_9BURK</name>
<dbReference type="Gene3D" id="1.10.287.130">
    <property type="match status" value="1"/>
</dbReference>
<dbReference type="Pfam" id="PF00072">
    <property type="entry name" value="Response_reg"/>
    <property type="match status" value="1"/>
</dbReference>
<evidence type="ECO:0000256" key="3">
    <source>
        <dbReference type="ARBA" id="ARBA00022553"/>
    </source>
</evidence>
<dbReference type="CDD" id="cd00082">
    <property type="entry name" value="HisKA"/>
    <property type="match status" value="1"/>
</dbReference>
<accession>A0ABS5LQ26</accession>
<keyword evidence="5 9" id="KW-0418">Kinase</keyword>
<evidence type="ECO:0000313" key="9">
    <source>
        <dbReference type="EMBL" id="MBS3018459.1"/>
    </source>
</evidence>
<dbReference type="InterPro" id="IPR036890">
    <property type="entry name" value="HATPase_C_sf"/>
</dbReference>
<keyword evidence="4 9" id="KW-0808">Transferase</keyword>
<dbReference type="Gene3D" id="3.40.50.2300">
    <property type="match status" value="1"/>
</dbReference>
<dbReference type="CDD" id="cd00075">
    <property type="entry name" value="HATPase"/>
    <property type="match status" value="1"/>
</dbReference>
<dbReference type="SUPFAM" id="SSF55874">
    <property type="entry name" value="ATPase domain of HSP90 chaperone/DNA topoisomerase II/histidine kinase"/>
    <property type="match status" value="1"/>
</dbReference>
<comment type="caution">
    <text evidence="9">The sequence shown here is derived from an EMBL/GenBank/DDBJ whole genome shotgun (WGS) entry which is preliminary data.</text>
</comment>
<dbReference type="SUPFAM" id="SSF52172">
    <property type="entry name" value="CheY-like"/>
    <property type="match status" value="1"/>
</dbReference>
<dbReference type="InterPro" id="IPR003594">
    <property type="entry name" value="HATPase_dom"/>
</dbReference>
<reference evidence="9 10" key="1">
    <citation type="submission" date="2020-03" db="EMBL/GenBank/DDBJ databases">
        <title>The role of nitrogen metabolism on polyethylene biodegradation.</title>
        <authorList>
            <person name="Peixoto J."/>
            <person name="Vizzotto C.S."/>
            <person name="Ramos A."/>
            <person name="Alves G."/>
            <person name="Steindorff A."/>
            <person name="Kruger R."/>
        </authorList>
    </citation>
    <scope>NUCLEOTIDE SEQUENCE [LARGE SCALE GENOMIC DNA]</scope>
    <source>
        <strain evidence="9 10">PE63</strain>
    </source>
</reference>
<feature type="modified residue" description="4-aspartylphosphate" evidence="6">
    <location>
        <position position="655"/>
    </location>
</feature>
<evidence type="ECO:0000259" key="7">
    <source>
        <dbReference type="PROSITE" id="PS50109"/>
    </source>
</evidence>
<dbReference type="SUPFAM" id="SSF47384">
    <property type="entry name" value="Homodimeric domain of signal transducing histidine kinase"/>
    <property type="match status" value="1"/>
</dbReference>
<feature type="domain" description="Response regulatory" evidence="8">
    <location>
        <begin position="606"/>
        <end position="722"/>
    </location>
</feature>
<dbReference type="EC" id="2.7.13.3" evidence="2"/>
<evidence type="ECO:0000256" key="6">
    <source>
        <dbReference type="PROSITE-ProRule" id="PRU00169"/>
    </source>
</evidence>
<comment type="catalytic activity">
    <reaction evidence="1">
        <text>ATP + protein L-histidine = ADP + protein N-phospho-L-histidine.</text>
        <dbReference type="EC" id="2.7.13.3"/>
    </reaction>
</comment>
<dbReference type="InterPro" id="IPR029016">
    <property type="entry name" value="GAF-like_dom_sf"/>
</dbReference>
<feature type="domain" description="Histidine kinase" evidence="7">
    <location>
        <begin position="370"/>
        <end position="588"/>
    </location>
</feature>
<evidence type="ECO:0000313" key="10">
    <source>
        <dbReference type="Proteomes" id="UP001647436"/>
    </source>
</evidence>
<evidence type="ECO:0000259" key="8">
    <source>
        <dbReference type="PROSITE" id="PS50110"/>
    </source>
</evidence>
<dbReference type="Pfam" id="PF00512">
    <property type="entry name" value="HisKA"/>
    <property type="match status" value="1"/>
</dbReference>
<dbReference type="PROSITE" id="PS50109">
    <property type="entry name" value="HIS_KIN"/>
    <property type="match status" value="1"/>
</dbReference>
<dbReference type="InterPro" id="IPR036097">
    <property type="entry name" value="HisK_dim/P_sf"/>
</dbReference>
<protein>
    <recommendedName>
        <fullName evidence="2">histidine kinase</fullName>
        <ecNumber evidence="2">2.7.13.3</ecNumber>
    </recommendedName>
</protein>
<gene>
    <name evidence="9" type="primary">rcsC_3</name>
    <name evidence="9" type="ORF">DJFAAGMI_01191</name>
</gene>
<dbReference type="InterPro" id="IPR005467">
    <property type="entry name" value="His_kinase_dom"/>
</dbReference>
<dbReference type="GO" id="GO:0004673">
    <property type="term" value="F:protein histidine kinase activity"/>
    <property type="evidence" value="ECO:0007669"/>
    <property type="project" value="UniProtKB-EC"/>
</dbReference>
<dbReference type="InterPro" id="IPR011006">
    <property type="entry name" value="CheY-like_superfamily"/>
</dbReference>
<dbReference type="SMART" id="SM00388">
    <property type="entry name" value="HisKA"/>
    <property type="match status" value="1"/>
</dbReference>
<dbReference type="Pfam" id="PF02518">
    <property type="entry name" value="HATPase_c"/>
    <property type="match status" value="1"/>
</dbReference>
<dbReference type="PRINTS" id="PR00344">
    <property type="entry name" value="BCTRLSENSOR"/>
</dbReference>
<dbReference type="Proteomes" id="UP001647436">
    <property type="component" value="Unassembled WGS sequence"/>
</dbReference>